<feature type="region of interest" description="Disordered" evidence="1">
    <location>
        <begin position="1"/>
        <end position="27"/>
    </location>
</feature>
<feature type="region of interest" description="Disordered" evidence="1">
    <location>
        <begin position="86"/>
        <end position="123"/>
    </location>
</feature>
<reference evidence="2" key="1">
    <citation type="submission" date="2021-02" db="EMBL/GenBank/DDBJ databases">
        <title>Phycicoccus sp. MQZ13P-5T, whole genome shotgun sequence.</title>
        <authorList>
            <person name="Tuo L."/>
        </authorList>
    </citation>
    <scope>NUCLEOTIDE SEQUENCE</scope>
    <source>
        <strain evidence="2">MQZ13P-5</strain>
    </source>
</reference>
<comment type="caution">
    <text evidence="2">The sequence shown here is derived from an EMBL/GenBank/DDBJ whole genome shotgun (WGS) entry which is preliminary data.</text>
</comment>
<evidence type="ECO:0000313" key="3">
    <source>
        <dbReference type="Proteomes" id="UP001430172"/>
    </source>
</evidence>
<evidence type="ECO:0000256" key="1">
    <source>
        <dbReference type="SAM" id="MobiDB-lite"/>
    </source>
</evidence>
<organism evidence="2 3">
    <name type="scientific">Phycicoccus sonneratiae</name>
    <dbReference type="NCBI Taxonomy" id="2807628"/>
    <lineage>
        <taxon>Bacteria</taxon>
        <taxon>Bacillati</taxon>
        <taxon>Actinomycetota</taxon>
        <taxon>Actinomycetes</taxon>
        <taxon>Micrococcales</taxon>
        <taxon>Intrasporangiaceae</taxon>
        <taxon>Phycicoccus</taxon>
    </lineage>
</organism>
<dbReference type="EMBL" id="JAFDVD010000013">
    <property type="protein sequence ID" value="MBM6401269.1"/>
    <property type="molecule type" value="Genomic_DNA"/>
</dbReference>
<feature type="compositionally biased region" description="Basic and acidic residues" evidence="1">
    <location>
        <begin position="1"/>
        <end position="10"/>
    </location>
</feature>
<protein>
    <submittedName>
        <fullName evidence="2">Uncharacterized protein</fullName>
    </submittedName>
</protein>
<keyword evidence="3" id="KW-1185">Reference proteome</keyword>
<evidence type="ECO:0000313" key="2">
    <source>
        <dbReference type="EMBL" id="MBM6401269.1"/>
    </source>
</evidence>
<dbReference type="RefSeq" id="WP_204131724.1">
    <property type="nucleotide sequence ID" value="NZ_JAFDVD010000013.1"/>
</dbReference>
<gene>
    <name evidence="2" type="ORF">JQN70_12795</name>
</gene>
<accession>A0ABS2CN07</accession>
<proteinExistence type="predicted"/>
<dbReference type="Proteomes" id="UP001430172">
    <property type="component" value="Unassembled WGS sequence"/>
</dbReference>
<name>A0ABS2CN07_9MICO</name>
<sequence>MAGHDPRAASDGEPEQPLLPSYRSRPDLDRALRANLRTLRDRCPDADLRERLDAVVAGRASLRELARSPEYQAFLGPLVLEGARRWEEAGRPDDGMPADVDAVPEQRREGRGPAAPPQQGGTW</sequence>